<evidence type="ECO:0000313" key="3">
    <source>
        <dbReference type="EMBL" id="TDQ59121.1"/>
    </source>
</evidence>
<dbReference type="InterPro" id="IPR037185">
    <property type="entry name" value="EmrE-like"/>
</dbReference>
<dbReference type="OrthoDB" id="5625838at2"/>
<feature type="transmembrane region" description="Helical" evidence="1">
    <location>
        <begin position="24"/>
        <end position="45"/>
    </location>
</feature>
<feature type="transmembrane region" description="Helical" evidence="1">
    <location>
        <begin position="90"/>
        <end position="109"/>
    </location>
</feature>
<dbReference type="SUPFAM" id="SSF103481">
    <property type="entry name" value="Multidrug resistance efflux transporter EmrE"/>
    <property type="match status" value="1"/>
</dbReference>
<dbReference type="RefSeq" id="WP_133543891.1">
    <property type="nucleotide sequence ID" value="NZ_SNYQ01000002.1"/>
</dbReference>
<dbReference type="EMBL" id="SNYQ01000002">
    <property type="protein sequence ID" value="TDQ59121.1"/>
    <property type="molecule type" value="Genomic_DNA"/>
</dbReference>
<feature type="transmembrane region" description="Helical" evidence="1">
    <location>
        <begin position="57"/>
        <end position="78"/>
    </location>
</feature>
<comment type="caution">
    <text evidence="3">The sequence shown here is derived from an EMBL/GenBank/DDBJ whole genome shotgun (WGS) entry which is preliminary data.</text>
</comment>
<name>A0A4R6VET0_9PAST</name>
<feature type="domain" description="EamA" evidence="2">
    <location>
        <begin position="26"/>
        <end position="161"/>
    </location>
</feature>
<protein>
    <submittedName>
        <fullName evidence="3">EamA-like transporter family protein</fullName>
    </submittedName>
</protein>
<evidence type="ECO:0000313" key="4">
    <source>
        <dbReference type="Proteomes" id="UP000295657"/>
    </source>
</evidence>
<reference evidence="3 4" key="1">
    <citation type="submission" date="2019-03" db="EMBL/GenBank/DDBJ databases">
        <title>Genomic Encyclopedia of Type Strains, Phase IV (KMG-IV): sequencing the most valuable type-strain genomes for metagenomic binning, comparative biology and taxonomic classification.</title>
        <authorList>
            <person name="Goeker M."/>
        </authorList>
    </citation>
    <scope>NUCLEOTIDE SEQUENCE [LARGE SCALE GENOMIC DNA]</scope>
    <source>
        <strain evidence="3 4">DSM 28403</strain>
    </source>
</reference>
<accession>A0A4R6VET0</accession>
<dbReference type="AlphaFoldDB" id="A0A4R6VET0"/>
<evidence type="ECO:0000259" key="2">
    <source>
        <dbReference type="Pfam" id="PF00892"/>
    </source>
</evidence>
<evidence type="ECO:0000256" key="1">
    <source>
        <dbReference type="SAM" id="Phobius"/>
    </source>
</evidence>
<dbReference type="InterPro" id="IPR000620">
    <property type="entry name" value="EamA_dom"/>
</dbReference>
<dbReference type="Pfam" id="PF00892">
    <property type="entry name" value="EamA"/>
    <property type="match status" value="1"/>
</dbReference>
<organism evidence="3 4">
    <name type="scientific">Mesocricetibacter intestinalis</name>
    <dbReference type="NCBI Taxonomy" id="1521930"/>
    <lineage>
        <taxon>Bacteria</taxon>
        <taxon>Pseudomonadati</taxon>
        <taxon>Pseudomonadota</taxon>
        <taxon>Gammaproteobacteria</taxon>
        <taxon>Pasteurellales</taxon>
        <taxon>Pasteurellaceae</taxon>
        <taxon>Mesocricetibacter</taxon>
    </lineage>
</organism>
<dbReference type="GO" id="GO:0016020">
    <property type="term" value="C:membrane"/>
    <property type="evidence" value="ECO:0007669"/>
    <property type="project" value="InterPro"/>
</dbReference>
<gene>
    <name evidence="3" type="ORF">EDC45_0914</name>
</gene>
<keyword evidence="1" id="KW-0812">Transmembrane</keyword>
<feature type="transmembrane region" description="Helical" evidence="1">
    <location>
        <begin position="147"/>
        <end position="164"/>
    </location>
</feature>
<keyword evidence="4" id="KW-1185">Reference proteome</keyword>
<proteinExistence type="predicted"/>
<dbReference type="Proteomes" id="UP000295657">
    <property type="component" value="Unassembled WGS sequence"/>
</dbReference>
<keyword evidence="1" id="KW-1133">Transmembrane helix</keyword>
<feature type="transmembrane region" description="Helical" evidence="1">
    <location>
        <begin position="116"/>
        <end position="135"/>
    </location>
</feature>
<keyword evidence="1" id="KW-0472">Membrane</keyword>
<sequence>MKIPTLLSIMPLIASPEFGRNGQALWGFISGILSGLFLALSMVFVRKAHDVERVHIFPLMLLIGIGGVVSLLLPTILLNGENMLPAGFEQIGLLLVYALMTQCFAWGLIAYSIPMLSLALTGLLLLTEPVAALLIDYMVLNKPINEVQWFGVVLTLGAIYLGTLRGTER</sequence>